<reference evidence="3" key="1">
    <citation type="submission" date="2016-06" db="UniProtKB">
        <authorList>
            <consortium name="WormBaseParasite"/>
        </authorList>
    </citation>
    <scope>IDENTIFICATION</scope>
</reference>
<accession>A0A183S962</accession>
<dbReference type="Proteomes" id="UP000275846">
    <property type="component" value="Unassembled WGS sequence"/>
</dbReference>
<organism evidence="3">
    <name type="scientific">Schistocephalus solidus</name>
    <name type="common">Tapeworm</name>
    <dbReference type="NCBI Taxonomy" id="70667"/>
    <lineage>
        <taxon>Eukaryota</taxon>
        <taxon>Metazoa</taxon>
        <taxon>Spiralia</taxon>
        <taxon>Lophotrochozoa</taxon>
        <taxon>Platyhelminthes</taxon>
        <taxon>Cestoda</taxon>
        <taxon>Eucestoda</taxon>
        <taxon>Diphyllobothriidea</taxon>
        <taxon>Diphyllobothriidae</taxon>
        <taxon>Schistocephalus</taxon>
    </lineage>
</organism>
<evidence type="ECO:0000313" key="3">
    <source>
        <dbReference type="WBParaSite" id="SSLN_0000079301-mRNA-1"/>
    </source>
</evidence>
<dbReference type="EMBL" id="UYSU01000741">
    <property type="protein sequence ID" value="VDL86183.1"/>
    <property type="molecule type" value="Genomic_DNA"/>
</dbReference>
<dbReference type="WBParaSite" id="SSLN_0000079301-mRNA-1">
    <property type="protein sequence ID" value="SSLN_0000079301-mRNA-1"/>
    <property type="gene ID" value="SSLN_0000079301"/>
</dbReference>
<keyword evidence="2" id="KW-1185">Reference proteome</keyword>
<name>A0A183S962_SCHSO</name>
<proteinExistence type="predicted"/>
<evidence type="ECO:0000313" key="1">
    <source>
        <dbReference type="EMBL" id="VDL86183.1"/>
    </source>
</evidence>
<sequence>MERVSNSGVRTPKLDKLTVYDDYELWEDRKKVYLEAVDECARPAAILEQLANEVYMVARAANLTASAARVRTVVNALGCPCPPQKSPKTRRRVCRGLPTTSLCPGLVSLPKRALYRARGQDF</sequence>
<dbReference type="AlphaFoldDB" id="A0A183S962"/>
<protein>
    <submittedName>
        <fullName evidence="3">DUF4158 domain-containing protein</fullName>
    </submittedName>
</protein>
<evidence type="ECO:0000313" key="2">
    <source>
        <dbReference type="Proteomes" id="UP000275846"/>
    </source>
</evidence>
<gene>
    <name evidence="1" type="ORF">SSLN_LOCUS760</name>
</gene>
<reference evidence="1 2" key="2">
    <citation type="submission" date="2018-11" db="EMBL/GenBank/DDBJ databases">
        <authorList>
            <consortium name="Pathogen Informatics"/>
        </authorList>
    </citation>
    <scope>NUCLEOTIDE SEQUENCE [LARGE SCALE GENOMIC DNA]</scope>
    <source>
        <strain evidence="1 2">NST_G2</strain>
    </source>
</reference>